<dbReference type="GO" id="GO:0003676">
    <property type="term" value="F:nucleic acid binding"/>
    <property type="evidence" value="ECO:0007669"/>
    <property type="project" value="InterPro"/>
</dbReference>
<evidence type="ECO:0000256" key="3">
    <source>
        <dbReference type="ARBA" id="ARBA00022679"/>
    </source>
</evidence>
<dbReference type="AlphaFoldDB" id="A0A0R1F4K9"/>
<keyword evidence="3" id="KW-0808">Transferase</keyword>
<dbReference type="GO" id="GO:0009007">
    <property type="term" value="F:site-specific DNA-methyltransferase (adenine-specific) activity"/>
    <property type="evidence" value="ECO:0007669"/>
    <property type="project" value="UniProtKB-EC"/>
</dbReference>
<evidence type="ECO:0000259" key="6">
    <source>
        <dbReference type="Pfam" id="PF20465"/>
    </source>
</evidence>
<dbReference type="GeneID" id="65917839"/>
<dbReference type="PANTHER" id="PTHR33841">
    <property type="entry name" value="DNA METHYLTRANSFERASE YEEA-RELATED"/>
    <property type="match status" value="1"/>
</dbReference>
<dbReference type="InterPro" id="IPR046817">
    <property type="entry name" value="MmeI_N"/>
</dbReference>
<evidence type="ECO:0000256" key="2">
    <source>
        <dbReference type="ARBA" id="ARBA00022603"/>
    </source>
</evidence>
<evidence type="ECO:0000259" key="8">
    <source>
        <dbReference type="Pfam" id="PF20467"/>
    </source>
</evidence>
<feature type="domain" description="MmeI-like C-terminal" evidence="8">
    <location>
        <begin position="852"/>
        <end position="932"/>
    </location>
</feature>
<comment type="caution">
    <text evidence="10">The sequence shown here is derived from an EMBL/GenBank/DDBJ whole genome shotgun (WGS) entry which is preliminary data.</text>
</comment>
<reference evidence="10 11" key="1">
    <citation type="journal article" date="2015" name="Genome Announc.">
        <title>Expanding the biotechnology potential of lactobacilli through comparative genomics of 213 strains and associated genera.</title>
        <authorList>
            <person name="Sun Z."/>
            <person name="Harris H.M."/>
            <person name="McCann A."/>
            <person name="Guo C."/>
            <person name="Argimon S."/>
            <person name="Zhang W."/>
            <person name="Yang X."/>
            <person name="Jeffery I.B."/>
            <person name="Cooney J.C."/>
            <person name="Kagawa T.F."/>
            <person name="Liu W."/>
            <person name="Song Y."/>
            <person name="Salvetti E."/>
            <person name="Wrobel A."/>
            <person name="Rasinkangas P."/>
            <person name="Parkhill J."/>
            <person name="Rea M.C."/>
            <person name="O'Sullivan O."/>
            <person name="Ritari J."/>
            <person name="Douillard F.P."/>
            <person name="Paul Ross R."/>
            <person name="Yang R."/>
            <person name="Briner A.E."/>
            <person name="Felis G.E."/>
            <person name="de Vos W.M."/>
            <person name="Barrangou R."/>
            <person name="Klaenhammer T.R."/>
            <person name="Caufield P.W."/>
            <person name="Cui Y."/>
            <person name="Zhang H."/>
            <person name="O'Toole P.W."/>
        </authorList>
    </citation>
    <scope>NUCLEOTIDE SEQUENCE [LARGE SCALE GENOMIC DNA]</scope>
    <source>
        <strain evidence="10 11">DSM 20001</strain>
    </source>
</reference>
<keyword evidence="2" id="KW-0489">Methyltransferase</keyword>
<dbReference type="Pfam" id="PF20465">
    <property type="entry name" value="MmeI_hel"/>
    <property type="match status" value="1"/>
</dbReference>
<evidence type="ECO:0000313" key="10">
    <source>
        <dbReference type="EMBL" id="KRK16709.1"/>
    </source>
</evidence>
<evidence type="ECO:0000313" key="11">
    <source>
        <dbReference type="Proteomes" id="UP000051181"/>
    </source>
</evidence>
<sequence>MASKKELQRALLFVKSWLPKIKTGHVTERQHDREFMADLYEVFGISKANYRAGFEYRVHIDGGTKRIDSLLPTVLLIEMESQNVPLVNNPKAGDSQAARYAYALADDVKPKFILSCDFNHFYIREPATDSVWETDLAHFVENIDIFGFLSGYEQEVQQKQVQVNKAAAENISKVYRSVLDSGVQPNAASLLMTRIVFALFADDTEIFSHNGVFQRFLQSTREDGSDLLVRLIDLFNTLNTPDNLWIGSERKFRYINGGLFALDIAKYTSQLGLTFSADVRKALIEASEMDWSSISPIIFGSMFEGALDPQKRHDLGAHFTSETNILKVIDGLFMDDLNDEFLQAKNKTTAGGARTKALKDLHEEIASLTFLDPACGSGNFLIVAYRELRRLEHEILEELLKDEAKNGIQMSLTFIQDNIKVEVDQFYGIELQGYAVSIARVGMWLMDHLMNLEASNLFGSLYLRIPLHSGANIVQADALQVDWIDVFKQEPYKLLHVQELDYILGNPPFIGKKEMNPYQKLELIKASHNLKGASTIDFVSGWFFKAKFIIERNPSINCAFVATNSITQGQQAPIVMCNLLNNGIRINFAHRTFSWDNNGAHVHVVIIGFSSVKSTKKNKPFLFTYKSPNDSIPIRTNVNHINEYLINAPTLTLKASNTQLGGMPEIKYGSMLIDKGHFILKDSEAQSLVKNHPSTKPYIKKIIGSKELISGIPKYVLYLKNAPFDILKIPFITDRIKKVKSFRLSSRRIPTKKLADTPTLFGEDRVSENSIIAIAKVSSYQRDYVPAAFVEKDILANGSLLQITKPNLHTFAIIESRMHTLWLRTVGGRMKSDYQYSNTLVYNTFMLPSLSNEQKKILANYGKRILDIRKINLHLSPNATLADLYNPIFMPADLRKIHETNDRFIDSVYGLKQPTDEDRIAVLIQMYKNRIAKINK</sequence>
<dbReference type="InterPro" id="IPR046819">
    <property type="entry name" value="MmeI_hel"/>
</dbReference>
<dbReference type="InterPro" id="IPR029063">
    <property type="entry name" value="SAM-dependent_MTases_sf"/>
</dbReference>
<name>A0A0R1F4K9_9LACO</name>
<dbReference type="EMBL" id="AZCN01000029">
    <property type="protein sequence ID" value="KRK16709.1"/>
    <property type="molecule type" value="Genomic_DNA"/>
</dbReference>
<dbReference type="Pfam" id="PF20467">
    <property type="entry name" value="MmeI_C"/>
    <property type="match status" value="1"/>
</dbReference>
<dbReference type="GO" id="GO:0032259">
    <property type="term" value="P:methylation"/>
    <property type="evidence" value="ECO:0007669"/>
    <property type="project" value="UniProtKB-KW"/>
</dbReference>
<evidence type="ECO:0000259" key="7">
    <source>
        <dbReference type="Pfam" id="PF20466"/>
    </source>
</evidence>
<evidence type="ECO:0000259" key="5">
    <source>
        <dbReference type="Pfam" id="PF20464"/>
    </source>
</evidence>
<dbReference type="RefSeq" id="WP_010008919.1">
    <property type="nucleotide sequence ID" value="NZ_AZCN01000029.1"/>
</dbReference>
<dbReference type="Pfam" id="PF20473">
    <property type="entry name" value="MmeI_Mtase"/>
    <property type="match status" value="1"/>
</dbReference>
<dbReference type="EC" id="2.1.1.72" evidence="1"/>
<dbReference type="Pfam" id="PF20466">
    <property type="entry name" value="MmeI_TRD"/>
    <property type="match status" value="1"/>
</dbReference>
<dbReference type="PATRIC" id="fig|913848.6.peg.1148"/>
<organism evidence="10 11">
    <name type="scientific">Loigolactobacillus coryniformis subsp. coryniformis KCTC 3167 = DSM 20001</name>
    <dbReference type="NCBI Taxonomy" id="913848"/>
    <lineage>
        <taxon>Bacteria</taxon>
        <taxon>Bacillati</taxon>
        <taxon>Bacillota</taxon>
        <taxon>Bacilli</taxon>
        <taxon>Lactobacillales</taxon>
        <taxon>Lactobacillaceae</taxon>
        <taxon>Loigolactobacillus</taxon>
    </lineage>
</organism>
<dbReference type="Proteomes" id="UP000051181">
    <property type="component" value="Unassembled WGS sequence"/>
</dbReference>
<dbReference type="eggNOG" id="COG1002">
    <property type="taxonomic scope" value="Bacteria"/>
</dbReference>
<comment type="catalytic activity">
    <reaction evidence="4">
        <text>a 2'-deoxyadenosine in DNA + S-adenosyl-L-methionine = an N(6)-methyl-2'-deoxyadenosine in DNA + S-adenosyl-L-homocysteine + H(+)</text>
        <dbReference type="Rhea" id="RHEA:15197"/>
        <dbReference type="Rhea" id="RHEA-COMP:12418"/>
        <dbReference type="Rhea" id="RHEA-COMP:12419"/>
        <dbReference type="ChEBI" id="CHEBI:15378"/>
        <dbReference type="ChEBI" id="CHEBI:57856"/>
        <dbReference type="ChEBI" id="CHEBI:59789"/>
        <dbReference type="ChEBI" id="CHEBI:90615"/>
        <dbReference type="ChEBI" id="CHEBI:90616"/>
        <dbReference type="EC" id="2.1.1.72"/>
    </reaction>
</comment>
<dbReference type="PANTHER" id="PTHR33841:SF1">
    <property type="entry name" value="DNA METHYLTRANSFERASE A"/>
    <property type="match status" value="1"/>
</dbReference>
<proteinExistence type="predicted"/>
<evidence type="ECO:0000259" key="9">
    <source>
        <dbReference type="Pfam" id="PF20473"/>
    </source>
</evidence>
<dbReference type="InterPro" id="IPR046818">
    <property type="entry name" value="MmeI_C"/>
</dbReference>
<protein>
    <recommendedName>
        <fullName evidence="1">site-specific DNA-methyltransferase (adenine-specific)</fullName>
        <ecNumber evidence="1">2.1.1.72</ecNumber>
    </recommendedName>
</protein>
<dbReference type="InterPro" id="IPR046820">
    <property type="entry name" value="MmeI_TRD"/>
</dbReference>
<dbReference type="SUPFAM" id="SSF53335">
    <property type="entry name" value="S-adenosyl-L-methionine-dependent methyltransferases"/>
    <property type="match status" value="1"/>
</dbReference>
<feature type="domain" description="MmeI-like DNA-methyltransferase" evidence="9">
    <location>
        <begin position="353"/>
        <end position="615"/>
    </location>
</feature>
<evidence type="ECO:0000256" key="1">
    <source>
        <dbReference type="ARBA" id="ARBA00011900"/>
    </source>
</evidence>
<feature type="domain" description="MmeI-like target recognition" evidence="7">
    <location>
        <begin position="648"/>
        <end position="850"/>
    </location>
</feature>
<dbReference type="InterPro" id="IPR050953">
    <property type="entry name" value="N4_N6_ade-DNA_methylase"/>
</dbReference>
<dbReference type="Pfam" id="PF20464">
    <property type="entry name" value="MmeI_N"/>
    <property type="match status" value="1"/>
</dbReference>
<dbReference type="Gene3D" id="3.40.50.150">
    <property type="entry name" value="Vaccinia Virus protein VP39"/>
    <property type="match status" value="1"/>
</dbReference>
<dbReference type="PRINTS" id="PR00507">
    <property type="entry name" value="N12N6MTFRASE"/>
</dbReference>
<dbReference type="InterPro" id="IPR002052">
    <property type="entry name" value="DNA_methylase_N6_adenine_CS"/>
</dbReference>
<accession>A0A0R1F4K9</accession>
<dbReference type="InterPro" id="IPR046816">
    <property type="entry name" value="MmeI_Mtase"/>
</dbReference>
<gene>
    <name evidence="10" type="ORF">FD22_GL001113</name>
</gene>
<evidence type="ECO:0000256" key="4">
    <source>
        <dbReference type="ARBA" id="ARBA00047942"/>
    </source>
</evidence>
<feature type="domain" description="MmeI-like helicase spacer" evidence="6">
    <location>
        <begin position="188"/>
        <end position="260"/>
    </location>
</feature>
<dbReference type="PROSITE" id="PS00092">
    <property type="entry name" value="N6_MTASE"/>
    <property type="match status" value="1"/>
</dbReference>
<feature type="domain" description="MmeI-like N-terminal" evidence="5">
    <location>
        <begin position="10"/>
        <end position="180"/>
    </location>
</feature>